<comment type="caution">
    <text evidence="2">The sequence shown here is derived from an EMBL/GenBank/DDBJ whole genome shotgun (WGS) entry which is preliminary data.</text>
</comment>
<gene>
    <name evidence="2" type="ORF">CFP56_037539</name>
</gene>
<accession>A0AAW0J4B4</accession>
<protein>
    <recommendedName>
        <fullName evidence="4">Secreted protein</fullName>
    </recommendedName>
</protein>
<reference evidence="2 3" key="1">
    <citation type="journal article" date="2018" name="Sci. Data">
        <title>The draft genome sequence of cork oak.</title>
        <authorList>
            <person name="Ramos A.M."/>
            <person name="Usie A."/>
            <person name="Barbosa P."/>
            <person name="Barros P.M."/>
            <person name="Capote T."/>
            <person name="Chaves I."/>
            <person name="Simoes F."/>
            <person name="Abreu I."/>
            <person name="Carrasquinho I."/>
            <person name="Faro C."/>
            <person name="Guimaraes J.B."/>
            <person name="Mendonca D."/>
            <person name="Nobrega F."/>
            <person name="Rodrigues L."/>
            <person name="Saibo N.J.M."/>
            <person name="Varela M.C."/>
            <person name="Egas C."/>
            <person name="Matos J."/>
            <person name="Miguel C.M."/>
            <person name="Oliveira M.M."/>
            <person name="Ricardo C.P."/>
            <person name="Goncalves S."/>
        </authorList>
    </citation>
    <scope>NUCLEOTIDE SEQUENCE [LARGE SCALE GENOMIC DNA]</scope>
    <source>
        <strain evidence="3">cv. HL8</strain>
    </source>
</reference>
<evidence type="ECO:0000313" key="3">
    <source>
        <dbReference type="Proteomes" id="UP000237347"/>
    </source>
</evidence>
<organism evidence="2 3">
    <name type="scientific">Quercus suber</name>
    <name type="common">Cork oak</name>
    <dbReference type="NCBI Taxonomy" id="58331"/>
    <lineage>
        <taxon>Eukaryota</taxon>
        <taxon>Viridiplantae</taxon>
        <taxon>Streptophyta</taxon>
        <taxon>Embryophyta</taxon>
        <taxon>Tracheophyta</taxon>
        <taxon>Spermatophyta</taxon>
        <taxon>Magnoliopsida</taxon>
        <taxon>eudicotyledons</taxon>
        <taxon>Gunneridae</taxon>
        <taxon>Pentapetalae</taxon>
        <taxon>rosids</taxon>
        <taxon>fabids</taxon>
        <taxon>Fagales</taxon>
        <taxon>Fagaceae</taxon>
        <taxon>Quercus</taxon>
    </lineage>
</organism>
<name>A0AAW0J4B4_QUESU</name>
<evidence type="ECO:0000313" key="2">
    <source>
        <dbReference type="EMBL" id="KAK7821629.1"/>
    </source>
</evidence>
<dbReference type="AlphaFoldDB" id="A0AAW0J4B4"/>
<keyword evidence="1" id="KW-1133">Transmembrane helix</keyword>
<feature type="transmembrane region" description="Helical" evidence="1">
    <location>
        <begin position="12"/>
        <end position="31"/>
    </location>
</feature>
<dbReference type="Proteomes" id="UP000237347">
    <property type="component" value="Unassembled WGS sequence"/>
</dbReference>
<sequence length="70" mass="8042">MGYGWGLCSQWLLGMWCGLDSSSMVMVWVMIGQSVAHDRLGLGSKFQHLRYQLLLPETTSESWGQRFFLK</sequence>
<keyword evidence="3" id="KW-1185">Reference proteome</keyword>
<dbReference type="EMBL" id="PKMF04000696">
    <property type="protein sequence ID" value="KAK7821629.1"/>
    <property type="molecule type" value="Genomic_DNA"/>
</dbReference>
<evidence type="ECO:0000256" key="1">
    <source>
        <dbReference type="SAM" id="Phobius"/>
    </source>
</evidence>
<keyword evidence="1" id="KW-0472">Membrane</keyword>
<proteinExistence type="predicted"/>
<keyword evidence="1" id="KW-0812">Transmembrane</keyword>
<evidence type="ECO:0008006" key="4">
    <source>
        <dbReference type="Google" id="ProtNLM"/>
    </source>
</evidence>